<dbReference type="InterPro" id="IPR011059">
    <property type="entry name" value="Metal-dep_hydrolase_composite"/>
</dbReference>
<dbReference type="SUPFAM" id="SSF51338">
    <property type="entry name" value="Composite domain of metallo-dependent hydrolases"/>
    <property type="match status" value="1"/>
</dbReference>
<keyword evidence="5" id="KW-1185">Reference proteome</keyword>
<dbReference type="InterPro" id="IPR023100">
    <property type="entry name" value="D-aminoacylase_insert_dom_sf"/>
</dbReference>
<dbReference type="Pfam" id="PF07969">
    <property type="entry name" value="Amidohydro_3"/>
    <property type="match status" value="2"/>
</dbReference>
<dbReference type="Proteomes" id="UP000229730">
    <property type="component" value="Unassembled WGS sequence"/>
</dbReference>
<dbReference type="Gene3D" id="2.30.40.10">
    <property type="entry name" value="Urease, subunit C, domain 1"/>
    <property type="match status" value="1"/>
</dbReference>
<dbReference type="InterPro" id="IPR013108">
    <property type="entry name" value="Amidohydro_3"/>
</dbReference>
<accession>A0A2G4YVM5</accession>
<feature type="domain" description="Amidohydrolase 3" evidence="3">
    <location>
        <begin position="80"/>
        <end position="345"/>
    </location>
</feature>
<dbReference type="GO" id="GO:0006046">
    <property type="term" value="P:N-acetylglucosamine catabolic process"/>
    <property type="evidence" value="ECO:0007669"/>
    <property type="project" value="TreeGrafter"/>
</dbReference>
<evidence type="ECO:0000313" key="5">
    <source>
        <dbReference type="Proteomes" id="UP000229730"/>
    </source>
</evidence>
<keyword evidence="2" id="KW-0378">Hydrolase</keyword>
<dbReference type="CDD" id="cd01297">
    <property type="entry name" value="D-aminoacylase"/>
    <property type="match status" value="1"/>
</dbReference>
<dbReference type="InParanoid" id="A0A2G4YVM5"/>
<gene>
    <name evidence="4" type="ORF">CRD36_00355</name>
</gene>
<dbReference type="AlphaFoldDB" id="A0A2G4YVM5"/>
<proteinExistence type="inferred from homology"/>
<evidence type="ECO:0000259" key="3">
    <source>
        <dbReference type="Pfam" id="PF07969"/>
    </source>
</evidence>
<reference evidence="4 5" key="1">
    <citation type="submission" date="2017-10" db="EMBL/GenBank/DDBJ databases">
        <title>Frigbacter circumglobatus gen. nov. sp. nov., isolated from sediment cultured in situ.</title>
        <authorList>
            <person name="Zhao Z."/>
        </authorList>
    </citation>
    <scope>NUCLEOTIDE SEQUENCE [LARGE SCALE GENOMIC DNA]</scope>
    <source>
        <strain evidence="4 5">ZYL</strain>
    </source>
</reference>
<sequence>MSNAGLPKFLLNFVVGLGVFALGACSPKNSPPQSWIVENVSIVDGMGTPAYAGSVRILAGKIVEVGQLTKLPSEVAVAGKGLILAPGFIDTHSHHDAYIEQQRDVIAATSQGITTIVIGQDGFSNYPLSEFYQQRRERPVAVNIASYVGHNSIRGIVLGEDYRRKSTEDELSKMEALLQKEMQAGAIGLSTGLEYDPGIYASRREVLQLAQITAEQDGRYISHIRSEDKFLFEAVDEIISIGRKTGMPIQISHVKLAMKSLWGRAPELLEKLNAARAEGIEISADIYPYEYWASVLEVMLPERNFDDRSAVKFALDELAPPEGLVLAIFAADPSLEGKTVAAIAKERGEDPIDTYLALLKQSKQWQTDNPNSDQVAESVMGRSMTSEDIVTLLNWEHTNLCTDGAHIGHPRGVGSYPRVLGKYVRNDKIMSIEEAVRKMTSLAAHHMGFSDRGKIKPGYSADMVLFDPKTIIDRANFRDMSKLSEGVAMVWVNGKLVFQDGQATGARPGQLITRRIITE</sequence>
<dbReference type="SUPFAM" id="SSF51556">
    <property type="entry name" value="Metallo-dependent hydrolases"/>
    <property type="match status" value="1"/>
</dbReference>
<dbReference type="Gene3D" id="3.20.20.140">
    <property type="entry name" value="Metal-dependent hydrolases"/>
    <property type="match status" value="1"/>
</dbReference>
<protein>
    <submittedName>
        <fullName evidence="4">Aminoacylase</fullName>
    </submittedName>
</protein>
<comment type="caution">
    <text evidence="4">The sequence shown here is derived from an EMBL/GenBank/DDBJ whole genome shotgun (WGS) entry which is preliminary data.</text>
</comment>
<dbReference type="PANTHER" id="PTHR11113:SF14">
    <property type="entry name" value="N-ACETYLGLUCOSAMINE-6-PHOSPHATE DEACETYLASE"/>
    <property type="match status" value="1"/>
</dbReference>
<dbReference type="Gene3D" id="3.30.1490.130">
    <property type="entry name" value="D-aminoacylase. Domain 3"/>
    <property type="match status" value="1"/>
</dbReference>
<evidence type="ECO:0000256" key="2">
    <source>
        <dbReference type="ARBA" id="ARBA00022801"/>
    </source>
</evidence>
<evidence type="ECO:0000313" key="4">
    <source>
        <dbReference type="EMBL" id="PHZ86379.1"/>
    </source>
</evidence>
<name>A0A2G4YVM5_9PROT</name>
<dbReference type="OrthoDB" id="9815027at2"/>
<dbReference type="InterPro" id="IPR032466">
    <property type="entry name" value="Metal_Hydrolase"/>
</dbReference>
<dbReference type="GO" id="GO:0008448">
    <property type="term" value="F:N-acetylglucosamine-6-phosphate deacetylase activity"/>
    <property type="evidence" value="ECO:0007669"/>
    <property type="project" value="TreeGrafter"/>
</dbReference>
<dbReference type="PANTHER" id="PTHR11113">
    <property type="entry name" value="N-ACETYLGLUCOSAMINE-6-PHOSPHATE DEACETYLASE"/>
    <property type="match status" value="1"/>
</dbReference>
<evidence type="ECO:0000256" key="1">
    <source>
        <dbReference type="ARBA" id="ARBA00010716"/>
    </source>
</evidence>
<organism evidence="4 5">
    <name type="scientific">Paremcibacter congregatus</name>
    <dbReference type="NCBI Taxonomy" id="2043170"/>
    <lineage>
        <taxon>Bacteria</taxon>
        <taxon>Pseudomonadati</taxon>
        <taxon>Pseudomonadota</taxon>
        <taxon>Alphaproteobacteria</taxon>
        <taxon>Emcibacterales</taxon>
        <taxon>Emcibacteraceae</taxon>
        <taxon>Paremcibacter</taxon>
    </lineage>
</organism>
<feature type="domain" description="Amidohydrolase 3" evidence="3">
    <location>
        <begin position="422"/>
        <end position="498"/>
    </location>
</feature>
<dbReference type="EMBL" id="PDEM01000007">
    <property type="protein sequence ID" value="PHZ86379.1"/>
    <property type="molecule type" value="Genomic_DNA"/>
</dbReference>
<dbReference type="RefSeq" id="WP_099470756.1">
    <property type="nucleotide sequence ID" value="NZ_CP041025.1"/>
</dbReference>
<comment type="similarity">
    <text evidence="1">Belongs to the metallo-dependent hydrolases superfamily. NagA family.</text>
</comment>